<dbReference type="InterPro" id="IPR000210">
    <property type="entry name" value="BTB/POZ_dom"/>
</dbReference>
<dbReference type="KEGG" id="clec:106670740"/>
<evidence type="ECO:0000259" key="2">
    <source>
        <dbReference type="PROSITE" id="PS50097"/>
    </source>
</evidence>
<evidence type="ECO:0000313" key="3">
    <source>
        <dbReference type="EnsemblMetazoa" id="XP_014256807.1"/>
    </source>
</evidence>
<accession>A0A8I6SBJ7</accession>
<feature type="repeat" description="RCC1" evidence="1">
    <location>
        <begin position="105"/>
        <end position="156"/>
    </location>
</feature>
<sequence length="625" mass="70294">MDTQGVYFSVDVLKFWRAILKKKAVRVCARRPSIAFRAYSYVEMPCVYSPVDFSLWNVFSKVSKSLLERVVLLHVFGERGSSAIFVTEDDVVYGIGSNIRAIDAFKLFSIKPDMFGFLGIGQTVHTSTPVEIRELSRNRIICFSSGLDHTLGLSSTGDLWVWGKNDLHQLGNFHTGTINRPFLKFKNQIKSIATGDNYSLVLLNNGMVMHWGTLKTEKEVIAIPTVLNFPEYRTSVGTTVLQIASGCNHAAALGINGEVYIWGDNSEGQLGHGFGKGFYDIPVLFTTEDLRVETIGCGSTATFVLYDNGDLGSLGCVGDLCKFKSQVKDFTVTNREQILCVQTVDGFHYFTVISSDKMFSVRPVSVKGKNWQNVFGGKCTPQFIRQRYKTVEILPPMPKRDIGNKLYDNKDMSDLTILLRDGEVYVHKLIMKTFCQHFQRMISDDIDTIDIQVYNPNSYRAFLKYIYTGSIPPLDVIELVELYGIAFSYEEDELKNIARHLFKTQLSNENVLVANEAAKGSGWDELAEICTEYASLQLDRTGLEGREELAVSLGKILLTVEGVATTYNFAQESNLNNLKELCCQFASENWDRVVLSKSFELLTPQTRCDFMKDSAKIKTQSDLFT</sequence>
<feature type="domain" description="BTB" evidence="2">
    <location>
        <begin position="413"/>
        <end position="475"/>
    </location>
</feature>
<dbReference type="PANTHER" id="PTHR45982">
    <property type="entry name" value="REGULATOR OF CHROMOSOME CONDENSATION"/>
    <property type="match status" value="1"/>
</dbReference>
<evidence type="ECO:0000256" key="1">
    <source>
        <dbReference type="PROSITE-ProRule" id="PRU00235"/>
    </source>
</evidence>
<dbReference type="Gene3D" id="3.30.710.10">
    <property type="entry name" value="Potassium Channel Kv1.1, Chain A"/>
    <property type="match status" value="1"/>
</dbReference>
<dbReference type="PRINTS" id="PR00633">
    <property type="entry name" value="RCCNDNSATION"/>
</dbReference>
<dbReference type="InterPro" id="IPR000408">
    <property type="entry name" value="Reg_chr_condens"/>
</dbReference>
<dbReference type="Pfam" id="PF00415">
    <property type="entry name" value="RCC1"/>
    <property type="match status" value="1"/>
</dbReference>
<dbReference type="Pfam" id="PF13540">
    <property type="entry name" value="RCC1_2"/>
    <property type="match status" value="1"/>
</dbReference>
<dbReference type="GeneID" id="106670740"/>
<evidence type="ECO:0000313" key="4">
    <source>
        <dbReference type="Proteomes" id="UP000494040"/>
    </source>
</evidence>
<organism evidence="3 4">
    <name type="scientific">Cimex lectularius</name>
    <name type="common">Bed bug</name>
    <name type="synonym">Acanthia lectularia</name>
    <dbReference type="NCBI Taxonomy" id="79782"/>
    <lineage>
        <taxon>Eukaryota</taxon>
        <taxon>Metazoa</taxon>
        <taxon>Ecdysozoa</taxon>
        <taxon>Arthropoda</taxon>
        <taxon>Hexapoda</taxon>
        <taxon>Insecta</taxon>
        <taxon>Pterygota</taxon>
        <taxon>Neoptera</taxon>
        <taxon>Paraneoptera</taxon>
        <taxon>Hemiptera</taxon>
        <taxon>Heteroptera</taxon>
        <taxon>Panheteroptera</taxon>
        <taxon>Cimicomorpha</taxon>
        <taxon>Cimicidae</taxon>
        <taxon>Cimex</taxon>
    </lineage>
</organism>
<proteinExistence type="predicted"/>
<keyword evidence="4" id="KW-1185">Reference proteome</keyword>
<dbReference type="AlphaFoldDB" id="A0A8I6SBJ7"/>
<protein>
    <recommendedName>
        <fullName evidence="2">BTB domain-containing protein</fullName>
    </recommendedName>
</protein>
<dbReference type="InterPro" id="IPR011333">
    <property type="entry name" value="SKP1/BTB/POZ_sf"/>
</dbReference>
<feature type="repeat" description="RCC1" evidence="1">
    <location>
        <begin position="257"/>
        <end position="308"/>
    </location>
</feature>
<dbReference type="InterPro" id="IPR009091">
    <property type="entry name" value="RCC1/BLIP-II"/>
</dbReference>
<dbReference type="Gene3D" id="2.130.10.30">
    <property type="entry name" value="Regulator of chromosome condensation 1/beta-lactamase-inhibitor protein II"/>
    <property type="match status" value="1"/>
</dbReference>
<dbReference type="PROSITE" id="PS00626">
    <property type="entry name" value="RCC1_2"/>
    <property type="match status" value="2"/>
</dbReference>
<dbReference type="PROSITE" id="PS50012">
    <property type="entry name" value="RCC1_3"/>
    <property type="match status" value="3"/>
</dbReference>
<dbReference type="RefSeq" id="XP_014256807.1">
    <property type="nucleotide sequence ID" value="XM_014401321.2"/>
</dbReference>
<dbReference type="SUPFAM" id="SSF50985">
    <property type="entry name" value="RCC1/BLIP-II"/>
    <property type="match status" value="1"/>
</dbReference>
<dbReference type="OrthoDB" id="6591629at2759"/>
<dbReference type="EnsemblMetazoa" id="XM_014401321.2">
    <property type="protein sequence ID" value="XP_014256807.1"/>
    <property type="gene ID" value="LOC106670740"/>
</dbReference>
<dbReference type="CDD" id="cd14733">
    <property type="entry name" value="BACK"/>
    <property type="match status" value="1"/>
</dbReference>
<dbReference type="PANTHER" id="PTHR45982:SF1">
    <property type="entry name" value="REGULATOR OF CHROMOSOME CONDENSATION"/>
    <property type="match status" value="1"/>
</dbReference>
<dbReference type="Proteomes" id="UP000494040">
    <property type="component" value="Unassembled WGS sequence"/>
</dbReference>
<feature type="repeat" description="RCC1" evidence="1">
    <location>
        <begin position="157"/>
        <end position="205"/>
    </location>
</feature>
<dbReference type="SMART" id="SM00225">
    <property type="entry name" value="BTB"/>
    <property type="match status" value="1"/>
</dbReference>
<name>A0A8I6SBJ7_CIMLE</name>
<dbReference type="SUPFAM" id="SSF54695">
    <property type="entry name" value="POZ domain"/>
    <property type="match status" value="1"/>
</dbReference>
<reference evidence="3" key="1">
    <citation type="submission" date="2022-01" db="UniProtKB">
        <authorList>
            <consortium name="EnsemblMetazoa"/>
        </authorList>
    </citation>
    <scope>IDENTIFICATION</scope>
</reference>
<dbReference type="PROSITE" id="PS50097">
    <property type="entry name" value="BTB"/>
    <property type="match status" value="1"/>
</dbReference>
<dbReference type="InterPro" id="IPR051553">
    <property type="entry name" value="Ran_GTPase-activating"/>
</dbReference>
<dbReference type="Pfam" id="PF00651">
    <property type="entry name" value="BTB"/>
    <property type="match status" value="1"/>
</dbReference>